<keyword evidence="7" id="KW-1015">Disulfide bond</keyword>
<protein>
    <submittedName>
        <fullName evidence="15">Smoothened like protein</fullName>
    </submittedName>
</protein>
<evidence type="ECO:0000259" key="13">
    <source>
        <dbReference type="PROSITE" id="PS50038"/>
    </source>
</evidence>
<evidence type="ECO:0000313" key="15">
    <source>
        <dbReference type="EMBL" id="KAF8792265.1"/>
    </source>
</evidence>
<keyword evidence="16" id="KW-1185">Reference proteome</keyword>
<feature type="transmembrane region" description="Helical" evidence="11">
    <location>
        <begin position="297"/>
        <end position="318"/>
    </location>
</feature>
<evidence type="ECO:0000256" key="12">
    <source>
        <dbReference type="SAM" id="SignalP"/>
    </source>
</evidence>
<comment type="subcellular location">
    <subcellularLocation>
        <location evidence="1">Membrane</location>
        <topology evidence="1">Multi-pass membrane protein</topology>
    </subcellularLocation>
</comment>
<evidence type="ECO:0000256" key="11">
    <source>
        <dbReference type="SAM" id="Phobius"/>
    </source>
</evidence>
<feature type="domain" description="G-protein coupled receptors family 2 profile 2" evidence="14">
    <location>
        <begin position="212"/>
        <end position="396"/>
    </location>
</feature>
<dbReference type="GO" id="GO:0007417">
    <property type="term" value="P:central nervous system development"/>
    <property type="evidence" value="ECO:0007669"/>
    <property type="project" value="TreeGrafter"/>
</dbReference>
<evidence type="ECO:0000256" key="3">
    <source>
        <dbReference type="ARBA" id="ARBA00022473"/>
    </source>
</evidence>
<dbReference type="InterPro" id="IPR017981">
    <property type="entry name" value="GPCR_2-like_7TM"/>
</dbReference>
<evidence type="ECO:0000256" key="2">
    <source>
        <dbReference type="ARBA" id="ARBA00008077"/>
    </source>
</evidence>
<dbReference type="Gene3D" id="1.20.1070.10">
    <property type="entry name" value="Rhodopsin 7-helix transmembrane proteins"/>
    <property type="match status" value="1"/>
</dbReference>
<dbReference type="AlphaFoldDB" id="A0A8T0FPK2"/>
<evidence type="ECO:0000259" key="14">
    <source>
        <dbReference type="PROSITE" id="PS50261"/>
    </source>
</evidence>
<comment type="caution">
    <text evidence="15">The sequence shown here is derived from an EMBL/GenBank/DDBJ whole genome shotgun (WGS) entry which is preliminary data.</text>
</comment>
<feature type="domain" description="FZ" evidence="13">
    <location>
        <begin position="42"/>
        <end position="162"/>
    </location>
</feature>
<dbReference type="GO" id="GO:0007389">
    <property type="term" value="P:pattern specification process"/>
    <property type="evidence" value="ECO:0007669"/>
    <property type="project" value="TreeGrafter"/>
</dbReference>
<evidence type="ECO:0000256" key="8">
    <source>
        <dbReference type="ARBA" id="ARBA00023170"/>
    </source>
</evidence>
<dbReference type="SUPFAM" id="SSF63501">
    <property type="entry name" value="Frizzled cysteine-rich domain"/>
    <property type="match status" value="1"/>
</dbReference>
<evidence type="ECO:0000256" key="9">
    <source>
        <dbReference type="PROSITE-ProRule" id="PRU00090"/>
    </source>
</evidence>
<dbReference type="GO" id="GO:0005113">
    <property type="term" value="F:patched binding"/>
    <property type="evidence" value="ECO:0007669"/>
    <property type="project" value="TreeGrafter"/>
</dbReference>
<dbReference type="Pfam" id="PF01392">
    <property type="entry name" value="Fz"/>
    <property type="match status" value="1"/>
</dbReference>
<evidence type="ECO:0000313" key="16">
    <source>
        <dbReference type="Proteomes" id="UP000807504"/>
    </source>
</evidence>
<feature type="transmembrane region" description="Helical" evidence="11">
    <location>
        <begin position="425"/>
        <end position="448"/>
    </location>
</feature>
<feature type="chain" id="PRO_5035813211" evidence="12">
    <location>
        <begin position="18"/>
        <end position="1101"/>
    </location>
</feature>
<dbReference type="SMART" id="SM00063">
    <property type="entry name" value="FRI"/>
    <property type="match status" value="1"/>
</dbReference>
<dbReference type="InterPro" id="IPR020067">
    <property type="entry name" value="Frizzled_dom"/>
</dbReference>
<keyword evidence="6 11" id="KW-0472">Membrane</keyword>
<keyword evidence="4 11" id="KW-0812">Transmembrane</keyword>
<feature type="region of interest" description="Disordered" evidence="10">
    <location>
        <begin position="958"/>
        <end position="989"/>
    </location>
</feature>
<dbReference type="InterPro" id="IPR036790">
    <property type="entry name" value="Frizzled_dom_sf"/>
</dbReference>
<dbReference type="GO" id="GO:0030425">
    <property type="term" value="C:dendrite"/>
    <property type="evidence" value="ECO:0007669"/>
    <property type="project" value="TreeGrafter"/>
</dbReference>
<reference evidence="15" key="2">
    <citation type="submission" date="2020-06" db="EMBL/GenBank/DDBJ databases">
        <authorList>
            <person name="Sheffer M."/>
        </authorList>
    </citation>
    <scope>NUCLEOTIDE SEQUENCE</scope>
</reference>
<dbReference type="PRINTS" id="PR00489">
    <property type="entry name" value="FRIZZLED"/>
</dbReference>
<feature type="transmembrane region" description="Helical" evidence="11">
    <location>
        <begin position="339"/>
        <end position="358"/>
    </location>
</feature>
<keyword evidence="8" id="KW-0675">Receptor</keyword>
<gene>
    <name evidence="15" type="ORF">HNY73_003884</name>
</gene>
<dbReference type="PROSITE" id="PS50261">
    <property type="entry name" value="G_PROTEIN_RECEP_F2_4"/>
    <property type="match status" value="1"/>
</dbReference>
<dbReference type="EMBL" id="JABXBU010000003">
    <property type="protein sequence ID" value="KAF8792265.1"/>
    <property type="molecule type" value="Genomic_DNA"/>
</dbReference>
<dbReference type="SMART" id="SM01330">
    <property type="entry name" value="Frizzled"/>
    <property type="match status" value="1"/>
</dbReference>
<dbReference type="InterPro" id="IPR000539">
    <property type="entry name" value="Frizzled/Smoothened_7TM"/>
</dbReference>
<keyword evidence="12" id="KW-0732">Signal</keyword>
<feature type="transmembrane region" description="Helical" evidence="11">
    <location>
        <begin position="213"/>
        <end position="235"/>
    </location>
</feature>
<dbReference type="Pfam" id="PF01534">
    <property type="entry name" value="Frizzled"/>
    <property type="match status" value="1"/>
</dbReference>
<dbReference type="PANTHER" id="PTHR11309:SF35">
    <property type="entry name" value="PROTEIN SMOOTHENED"/>
    <property type="match status" value="1"/>
</dbReference>
<dbReference type="Gene3D" id="1.10.2000.10">
    <property type="entry name" value="Frizzled cysteine-rich domain"/>
    <property type="match status" value="1"/>
</dbReference>
<feature type="transmembrane region" description="Helical" evidence="11">
    <location>
        <begin position="247"/>
        <end position="264"/>
    </location>
</feature>
<comment type="caution">
    <text evidence="9">Lacks conserved residue(s) required for the propagation of feature annotation.</text>
</comment>
<reference evidence="15" key="1">
    <citation type="journal article" date="2020" name="bioRxiv">
        <title>Chromosome-level reference genome of the European wasp spider Argiope bruennichi: a resource for studies on range expansion and evolutionary adaptation.</title>
        <authorList>
            <person name="Sheffer M.M."/>
            <person name="Hoppe A."/>
            <person name="Krehenwinkel H."/>
            <person name="Uhl G."/>
            <person name="Kuss A.W."/>
            <person name="Jensen L."/>
            <person name="Jensen C."/>
            <person name="Gillespie R.G."/>
            <person name="Hoff K.J."/>
            <person name="Prost S."/>
        </authorList>
    </citation>
    <scope>NUCLEOTIDE SEQUENCE</scope>
</reference>
<evidence type="ECO:0000256" key="6">
    <source>
        <dbReference type="ARBA" id="ARBA00023136"/>
    </source>
</evidence>
<dbReference type="GO" id="GO:0005929">
    <property type="term" value="C:cilium"/>
    <property type="evidence" value="ECO:0007669"/>
    <property type="project" value="TreeGrafter"/>
</dbReference>
<evidence type="ECO:0000256" key="10">
    <source>
        <dbReference type="SAM" id="MobiDB-lite"/>
    </source>
</evidence>
<keyword evidence="5 11" id="KW-1133">Transmembrane helix</keyword>
<dbReference type="GO" id="GO:0005886">
    <property type="term" value="C:plasma membrane"/>
    <property type="evidence" value="ECO:0007669"/>
    <property type="project" value="TreeGrafter"/>
</dbReference>
<evidence type="ECO:0000256" key="7">
    <source>
        <dbReference type="ARBA" id="ARBA00023157"/>
    </source>
</evidence>
<dbReference type="GO" id="GO:0004888">
    <property type="term" value="F:transmembrane signaling receptor activity"/>
    <property type="evidence" value="ECO:0007669"/>
    <property type="project" value="InterPro"/>
</dbReference>
<dbReference type="GO" id="GO:0007224">
    <property type="term" value="P:smoothened signaling pathway"/>
    <property type="evidence" value="ECO:0007669"/>
    <property type="project" value="TreeGrafter"/>
</dbReference>
<dbReference type="InterPro" id="IPR015526">
    <property type="entry name" value="Frizzled/SFRP"/>
</dbReference>
<organism evidence="15 16">
    <name type="scientific">Argiope bruennichi</name>
    <name type="common">Wasp spider</name>
    <name type="synonym">Aranea bruennichi</name>
    <dbReference type="NCBI Taxonomy" id="94029"/>
    <lineage>
        <taxon>Eukaryota</taxon>
        <taxon>Metazoa</taxon>
        <taxon>Ecdysozoa</taxon>
        <taxon>Arthropoda</taxon>
        <taxon>Chelicerata</taxon>
        <taxon>Arachnida</taxon>
        <taxon>Araneae</taxon>
        <taxon>Araneomorphae</taxon>
        <taxon>Entelegynae</taxon>
        <taxon>Araneoidea</taxon>
        <taxon>Araneidae</taxon>
        <taxon>Argiope</taxon>
    </lineage>
</organism>
<evidence type="ECO:0000256" key="1">
    <source>
        <dbReference type="ARBA" id="ARBA00004141"/>
    </source>
</evidence>
<dbReference type="PROSITE" id="PS50038">
    <property type="entry name" value="FZ"/>
    <property type="match status" value="1"/>
</dbReference>
<keyword evidence="3" id="KW-0217">Developmental protein</keyword>
<dbReference type="GO" id="GO:0071679">
    <property type="term" value="P:commissural neuron axon guidance"/>
    <property type="evidence" value="ECO:0007669"/>
    <property type="project" value="TreeGrafter"/>
</dbReference>
<evidence type="ECO:0000256" key="5">
    <source>
        <dbReference type="ARBA" id="ARBA00022989"/>
    </source>
</evidence>
<comment type="similarity">
    <text evidence="2">Belongs to the G-protein coupled receptor Fz/Smo family.</text>
</comment>
<dbReference type="PANTHER" id="PTHR11309">
    <property type="entry name" value="FRIZZLED"/>
    <property type="match status" value="1"/>
</dbReference>
<feature type="signal peptide" evidence="12">
    <location>
        <begin position="1"/>
        <end position="17"/>
    </location>
</feature>
<name>A0A8T0FPK2_ARGBR</name>
<evidence type="ECO:0000256" key="4">
    <source>
        <dbReference type="ARBA" id="ARBA00022692"/>
    </source>
</evidence>
<feature type="transmembrane region" description="Helical" evidence="11">
    <location>
        <begin position="378"/>
        <end position="404"/>
    </location>
</feature>
<proteinExistence type="inferred from homology"/>
<dbReference type="Proteomes" id="UP000807504">
    <property type="component" value="Unassembled WGS sequence"/>
</dbReference>
<sequence length="1101" mass="123915">MEFIVLCFLLLIIGCYGIENQFNGLAYKSVTKDGRYDAGICSMEATCEKSQSSQNLTCFGTELPYSITSLALAEDSESHLEVQDNLALWQGLRSIPRCWAVVQPLLCSIYMPKCENGLISLPTQEMCRITRGPCRAVQKKHAWPSFLRCENKKLFPPRCRNPLQEIKFNTSFKCIPPLVETDNSDIYYEDVDGCALQCQNPFYTDKEHDDSHFFIGCLFSVALFANLFTVITLLISSKATKKLPSSIILYINVCLIVTSLGWLAQFVPGFRDGIICNSDGTLQQQQPKPACAVQFIFIYYSTMAAITWCVILKYVVYIQIRNSGSSKDILKKYSTKLKLLGWSVPALFICLIWTLKGIDGDSVSGICFVGYVNSNTRLSLVLPIVVAGALICFFIISLCCLKNMKSQEMPNDRYRKKLRSLKYKICGYSVCCLIIIICTFACHAYDFLYRDEWQESLREFIVCLAMNSGQLYSELSSSDCSLKSKPNINVVRFHIFCMFAFSMLMSSWAWSKVSIKVWKRRFFSCCSPKDKSSTLKKHTLISEVFRKRDQLNRGDISLSMNSHNEDPVGINLDGSSVASGTITSSWARSFPKLMWRRNAVPNIMLYAPRHYSSASDISRHVSIDSYNQQNIDSQSLQISEQEYVLRHQRRKTRKERMKLWKTNRWFPSSRRDSDTSLQSSLAASIVAATAKNLGAKISKSTSTGDLGNPIPLIPPSVIPPIIVPQPVTRKSTLQREHINPPFTHGMTDNSHRIEHRNLPSSIGTASVRLTPNPSTVGVNVRYTPNPLINGYQNPMNNLIQPPMFGQGYEYMNAVPYGYMGGMCPGIYSTYSTSIVNPNFNYQLYGNMGYMPYDSYQTNEVLLNQYQPSLLPMHPRAESASETEYFPIVMSDSEFTDTGHRSYDEAQLMTTQRLLQERAQALAAAAAQNESQHPKTVLEPQACAKIQFLKRMDTCKIQTSGTQTSEPVNDRQSPHNEAPPPSPADSVKSLDVDEDDDDVFECSVNEEKKTTSVSSLPQNVEDEGIIQKLKSKFRRAISFTKNGQEQPEGLELSAKPCFNSLDNISSHKDPLPVKNTQKEKCLDVSEGLSLIDTKDGNENVSR</sequence>
<accession>A0A8T0FPK2</accession>